<evidence type="ECO:0000313" key="5">
    <source>
        <dbReference type="Proteomes" id="UP000660708"/>
    </source>
</evidence>
<keyword evidence="5" id="KW-1185">Reference proteome</keyword>
<comment type="caution">
    <text evidence="4">The sequence shown here is derived from an EMBL/GenBank/DDBJ whole genome shotgun (WGS) entry which is preliminary data.</text>
</comment>
<dbReference type="Pfam" id="PF13612">
    <property type="entry name" value="DDE_Tnp_1_3"/>
    <property type="match status" value="1"/>
</dbReference>
<feature type="domain" description="Transposase DDE" evidence="1">
    <location>
        <begin position="107"/>
        <end position="208"/>
    </location>
</feature>
<dbReference type="EMBL" id="AQHF01000027">
    <property type="protein sequence ID" value="MBE0347798.1"/>
    <property type="molecule type" value="Genomic_DNA"/>
</dbReference>
<evidence type="ECO:0000313" key="2">
    <source>
        <dbReference type="EMBL" id="MBE0345255.1"/>
    </source>
</evidence>
<gene>
    <name evidence="2" type="ORF">PPEP_a0090</name>
    <name evidence="3" type="ORF">PPEP_a1758</name>
    <name evidence="4" type="ORF">PPEP_a4468</name>
</gene>
<dbReference type="Proteomes" id="UP000660708">
    <property type="component" value="Unassembled WGS sequence"/>
</dbReference>
<organism evidence="4 5">
    <name type="scientific">Pseudoalteromonas peptidolytica F12-50-A1</name>
    <dbReference type="NCBI Taxonomy" id="1315280"/>
    <lineage>
        <taxon>Bacteria</taxon>
        <taxon>Pseudomonadati</taxon>
        <taxon>Pseudomonadota</taxon>
        <taxon>Gammaproteobacteria</taxon>
        <taxon>Alteromonadales</taxon>
        <taxon>Pseudoalteromonadaceae</taxon>
        <taxon>Pseudoalteromonas</taxon>
    </lineage>
</organism>
<evidence type="ECO:0000259" key="1">
    <source>
        <dbReference type="Pfam" id="PF13612"/>
    </source>
</evidence>
<dbReference type="EMBL" id="AQHF01000020">
    <property type="protein sequence ID" value="MBE0345255.1"/>
    <property type="molecule type" value="Genomic_DNA"/>
</dbReference>
<dbReference type="EMBL" id="AQHF01000026">
    <property type="protein sequence ID" value="MBE0347329.1"/>
    <property type="molecule type" value="Genomic_DNA"/>
</dbReference>
<accession>A0A8I0MYF6</accession>
<dbReference type="InterPro" id="IPR025668">
    <property type="entry name" value="Tnp_DDE_dom"/>
</dbReference>
<name>A0A8I0MYF6_9GAMM</name>
<sequence>MNKLVELFCDVDDFCKVFLPQWHAYQIEQGQIKRERACQMSMAEIMTVIILFHMSNQRDFKNFYKGYLARFHKKDFPTLLSYTRFLELMPRAVTPLSSYFKTLKSTDCDICFIDSTSIKVCHNLRIPRHKTFAGVAKRGRGTMGWYFGFKLHLIINHKGEIIAAKVTPANKQDTAPVEELTQNLTGTLYGDKGYISSKLEQSLSERGTQTGHQCAQ</sequence>
<protein>
    <recommendedName>
        <fullName evidence="1">Transposase DDE domain-containing protein</fullName>
    </recommendedName>
</protein>
<dbReference type="NCBIfam" id="NF033520">
    <property type="entry name" value="transpos_IS982"/>
    <property type="match status" value="1"/>
</dbReference>
<evidence type="ECO:0000313" key="3">
    <source>
        <dbReference type="EMBL" id="MBE0347329.1"/>
    </source>
</evidence>
<reference evidence="4 5" key="1">
    <citation type="submission" date="2015-06" db="EMBL/GenBank/DDBJ databases">
        <title>Genome sequence of Pseudoalteromonas peptidolytica.</title>
        <authorList>
            <person name="Xie B.-B."/>
            <person name="Rong J.-C."/>
            <person name="Qin Q.-L."/>
            <person name="Zhang Y.-Z."/>
        </authorList>
    </citation>
    <scope>NUCLEOTIDE SEQUENCE [LARGE SCALE GENOMIC DNA]</scope>
    <source>
        <strain evidence="4 5">F12-50-A1</strain>
    </source>
</reference>
<proteinExistence type="predicted"/>
<evidence type="ECO:0000313" key="4">
    <source>
        <dbReference type="EMBL" id="MBE0347798.1"/>
    </source>
</evidence>
<dbReference type="AlphaFoldDB" id="A0A8I0MYF6"/>